<organism evidence="3 4">
    <name type="scientific">Qipengyuania oceanensis</name>
    <dbReference type="NCBI Taxonomy" id="1463597"/>
    <lineage>
        <taxon>Bacteria</taxon>
        <taxon>Pseudomonadati</taxon>
        <taxon>Pseudomonadota</taxon>
        <taxon>Alphaproteobacteria</taxon>
        <taxon>Sphingomonadales</taxon>
        <taxon>Erythrobacteraceae</taxon>
        <taxon>Qipengyuania</taxon>
    </lineage>
</organism>
<evidence type="ECO:0000313" key="4">
    <source>
        <dbReference type="Proteomes" id="UP000445582"/>
    </source>
</evidence>
<evidence type="ECO:0000256" key="1">
    <source>
        <dbReference type="SAM" id="MobiDB-lite"/>
    </source>
</evidence>
<accession>A0A844YFB9</accession>
<feature type="chain" id="PRO_5032892555" description="Acid phosphatase" evidence="2">
    <location>
        <begin position="24"/>
        <end position="271"/>
    </location>
</feature>
<feature type="signal peptide" evidence="2">
    <location>
        <begin position="1"/>
        <end position="23"/>
    </location>
</feature>
<dbReference type="InterPro" id="IPR023214">
    <property type="entry name" value="HAD_sf"/>
</dbReference>
<dbReference type="InterPro" id="IPR036412">
    <property type="entry name" value="HAD-like_sf"/>
</dbReference>
<evidence type="ECO:0000313" key="3">
    <source>
        <dbReference type="EMBL" id="MXO62851.1"/>
    </source>
</evidence>
<proteinExistence type="predicted"/>
<name>A0A844YFB9_9SPHN</name>
<protein>
    <recommendedName>
        <fullName evidence="5">Acid phosphatase</fullName>
    </recommendedName>
</protein>
<evidence type="ECO:0000256" key="2">
    <source>
        <dbReference type="SAM" id="SignalP"/>
    </source>
</evidence>
<dbReference type="RefSeq" id="WP_160673490.1">
    <property type="nucleotide sequence ID" value="NZ_WTYN01000001.1"/>
</dbReference>
<dbReference type="PROSITE" id="PS51257">
    <property type="entry name" value="PROKAR_LIPOPROTEIN"/>
    <property type="match status" value="1"/>
</dbReference>
<comment type="caution">
    <text evidence="3">The sequence shown here is derived from an EMBL/GenBank/DDBJ whole genome shotgun (WGS) entry which is preliminary data.</text>
</comment>
<feature type="region of interest" description="Disordered" evidence="1">
    <location>
        <begin position="40"/>
        <end position="62"/>
    </location>
</feature>
<dbReference type="AlphaFoldDB" id="A0A844YFB9"/>
<sequence>MMAVARLATLMLACASLSGCVAAAAIPVLAGGSMLRSEAVTGDKPAAPAPRQPVASTPSANPGIVMTDLRALPEPGSGDIAQGMRDRSEARSFDQFYGYALAQASLDPLEAPMRSALLDSPGSLQPVRQHCTTGDPLVLVDLDPAGATFDPATPGAASRPLAEVLAVLRARGLGVAWLSDAPEAAADAVRAALRAGRLDPQGSDRLLLADGNTSKQQRRQALAETACPVAVAGDDRADFDELYAYLKNPEAAFELNEMFGSGWFLTPNPFD</sequence>
<dbReference type="EMBL" id="WTYN01000001">
    <property type="protein sequence ID" value="MXO62851.1"/>
    <property type="molecule type" value="Genomic_DNA"/>
</dbReference>
<dbReference type="Gene3D" id="3.40.50.1000">
    <property type="entry name" value="HAD superfamily/HAD-like"/>
    <property type="match status" value="1"/>
</dbReference>
<reference evidence="3 4" key="1">
    <citation type="submission" date="2019-12" db="EMBL/GenBank/DDBJ databases">
        <title>Genomic-based taxomic classification of the family Erythrobacteraceae.</title>
        <authorList>
            <person name="Xu L."/>
        </authorList>
    </citation>
    <scope>NUCLEOTIDE SEQUENCE [LARGE SCALE GENOMIC DNA]</scope>
    <source>
        <strain evidence="3 4">MCCC 1A09965</strain>
    </source>
</reference>
<dbReference type="OrthoDB" id="193314at2"/>
<evidence type="ECO:0008006" key="5">
    <source>
        <dbReference type="Google" id="ProtNLM"/>
    </source>
</evidence>
<dbReference type="SUPFAM" id="SSF56784">
    <property type="entry name" value="HAD-like"/>
    <property type="match status" value="1"/>
</dbReference>
<dbReference type="Proteomes" id="UP000445582">
    <property type="component" value="Unassembled WGS sequence"/>
</dbReference>
<keyword evidence="2" id="KW-0732">Signal</keyword>
<keyword evidence="4" id="KW-1185">Reference proteome</keyword>
<gene>
    <name evidence="3" type="ORF">GRI48_07505</name>
</gene>